<dbReference type="PANTHER" id="PTHR47125:SF2">
    <property type="entry name" value="ADENINE NUCLEOTIDE ALPHA HYDROLASES-LIKE SUPERFAMILY PROTEIN"/>
    <property type="match status" value="1"/>
</dbReference>
<reference evidence="2 3" key="1">
    <citation type="journal article" date="2021" name="Nat. Plants">
        <title>The Taxus genome provides insights into paclitaxel biosynthesis.</title>
        <authorList>
            <person name="Xiong X."/>
            <person name="Gou J."/>
            <person name="Liao Q."/>
            <person name="Li Y."/>
            <person name="Zhou Q."/>
            <person name="Bi G."/>
            <person name="Li C."/>
            <person name="Du R."/>
            <person name="Wang X."/>
            <person name="Sun T."/>
            <person name="Guo L."/>
            <person name="Liang H."/>
            <person name="Lu P."/>
            <person name="Wu Y."/>
            <person name="Zhang Z."/>
            <person name="Ro D.K."/>
            <person name="Shang Y."/>
            <person name="Huang S."/>
            <person name="Yan J."/>
        </authorList>
    </citation>
    <scope>NUCLEOTIDE SEQUENCE [LARGE SCALE GENOMIC DNA]</scope>
    <source>
        <strain evidence="2">Ta-2019</strain>
    </source>
</reference>
<dbReference type="InterPro" id="IPR006016">
    <property type="entry name" value="UspA"/>
</dbReference>
<accession>A0AA38CEI9</accession>
<protein>
    <recommendedName>
        <fullName evidence="1">UspA domain-containing protein</fullName>
    </recommendedName>
</protein>
<dbReference type="OMA" id="CKAHRPE"/>
<keyword evidence="3" id="KW-1185">Reference proteome</keyword>
<dbReference type="Proteomes" id="UP000824469">
    <property type="component" value="Unassembled WGS sequence"/>
</dbReference>
<name>A0AA38CEI9_TAXCH</name>
<dbReference type="PANTHER" id="PTHR47125">
    <property type="entry name" value="ADENINE NUCLEOTIDE ALPHA HYDROLASES-LIKE SUPERFAMILY PROTEIN"/>
    <property type="match status" value="1"/>
</dbReference>
<dbReference type="CDD" id="cd00293">
    <property type="entry name" value="USP-like"/>
    <property type="match status" value="1"/>
</dbReference>
<dbReference type="EMBL" id="JAHRHJ020000010">
    <property type="protein sequence ID" value="KAH9299871.1"/>
    <property type="molecule type" value="Genomic_DNA"/>
</dbReference>
<comment type="caution">
    <text evidence="2">The sequence shown here is derived from an EMBL/GenBank/DDBJ whole genome shotgun (WGS) entry which is preliminary data.</text>
</comment>
<proteinExistence type="predicted"/>
<dbReference type="AlphaFoldDB" id="A0AA38CEI9"/>
<gene>
    <name evidence="2" type="ORF">KI387_044094</name>
</gene>
<sequence>MRGGGSILRQFSANRSSGKGSRKEWENTGSNSRKRIMIAVDGSKEAKHALLWALSHVVNSYDIITLLNVVDIQYNPNFTCRDGFSDVIDHTQHKRLLDAKECELVKSFKALCKSHRPEVDVEVLVTQGERATTIVRLAKKLEASLLVLGQTRPSLFERVSDNSGEKTEQENRWWYMERLDFGDFPIRIFISDPYIVDCQKALQLRLTLIFVC</sequence>
<evidence type="ECO:0000259" key="1">
    <source>
        <dbReference type="Pfam" id="PF00582"/>
    </source>
</evidence>
<evidence type="ECO:0000313" key="2">
    <source>
        <dbReference type="EMBL" id="KAH9299871.1"/>
    </source>
</evidence>
<dbReference type="InterPro" id="IPR014729">
    <property type="entry name" value="Rossmann-like_a/b/a_fold"/>
</dbReference>
<feature type="domain" description="UspA" evidence="1">
    <location>
        <begin position="33"/>
        <end position="159"/>
    </location>
</feature>
<dbReference type="Pfam" id="PF00582">
    <property type="entry name" value="Usp"/>
    <property type="match status" value="1"/>
</dbReference>
<dbReference type="SUPFAM" id="SSF52402">
    <property type="entry name" value="Adenine nucleotide alpha hydrolases-like"/>
    <property type="match status" value="1"/>
</dbReference>
<organism evidence="2 3">
    <name type="scientific">Taxus chinensis</name>
    <name type="common">Chinese yew</name>
    <name type="synonym">Taxus wallichiana var. chinensis</name>
    <dbReference type="NCBI Taxonomy" id="29808"/>
    <lineage>
        <taxon>Eukaryota</taxon>
        <taxon>Viridiplantae</taxon>
        <taxon>Streptophyta</taxon>
        <taxon>Embryophyta</taxon>
        <taxon>Tracheophyta</taxon>
        <taxon>Spermatophyta</taxon>
        <taxon>Pinopsida</taxon>
        <taxon>Pinidae</taxon>
        <taxon>Conifers II</taxon>
        <taxon>Cupressales</taxon>
        <taxon>Taxaceae</taxon>
        <taxon>Taxus</taxon>
    </lineage>
</organism>
<evidence type="ECO:0000313" key="3">
    <source>
        <dbReference type="Proteomes" id="UP000824469"/>
    </source>
</evidence>
<dbReference type="Gene3D" id="3.40.50.620">
    <property type="entry name" value="HUPs"/>
    <property type="match status" value="1"/>
</dbReference>